<evidence type="ECO:0000313" key="3">
    <source>
        <dbReference type="Proteomes" id="UP000324705"/>
    </source>
</evidence>
<dbReference type="Pfam" id="PF14392">
    <property type="entry name" value="zf-CCHC_4"/>
    <property type="match status" value="1"/>
</dbReference>
<dbReference type="InterPro" id="IPR025836">
    <property type="entry name" value="Zn_knuckle_CX2CX4HX4C"/>
</dbReference>
<feature type="domain" description="Zinc knuckle CX2CX4HX4C" evidence="1">
    <location>
        <begin position="174"/>
        <end position="197"/>
    </location>
</feature>
<reference evidence="2 3" key="1">
    <citation type="submission" date="2017-09" db="EMBL/GenBank/DDBJ databases">
        <authorList>
            <consortium name="International Durum Wheat Genome Sequencing Consortium (IDWGSC)"/>
            <person name="Milanesi L."/>
        </authorList>
    </citation>
    <scope>NUCLEOTIDE SEQUENCE [LARGE SCALE GENOMIC DNA]</scope>
    <source>
        <strain evidence="3">cv. Svevo</strain>
    </source>
</reference>
<dbReference type="OMA" id="KTEAVGW"/>
<proteinExistence type="predicted"/>
<dbReference type="AlphaFoldDB" id="A0A9R0QGR6"/>
<name>A0A9R0QGR6_TRITD</name>
<dbReference type="Proteomes" id="UP000324705">
    <property type="component" value="Chromosome 1A"/>
</dbReference>
<keyword evidence="3" id="KW-1185">Reference proteome</keyword>
<protein>
    <recommendedName>
        <fullName evidence="1">Zinc knuckle CX2CX4HX4C domain-containing protein</fullName>
    </recommendedName>
</protein>
<sequence length="245" mass="27384">MRAVTGKMVVGRVLSPYLVDPTLVVNELRGPWRLRGKAVAQRVTSEDRRFVITFKEEGDRRHVLQAGPWHFRDDDVVLAAFEGKGDPADVPLVSINIWAQIWGLPVPIKTVEMGYLLGGKLGKVVTVSQVNKMIVDEHLRVRVVHRLDEPLRKFIDTIVTMSNGKTNESIYYVKYENLPNFCFCCGILGHTTATFCNIPKELRQPSYTTDIKAPAFWKNSQTAAGSGHHQRGGLVKLPEFAMAGA</sequence>
<dbReference type="InterPro" id="IPR040256">
    <property type="entry name" value="At4g02000-like"/>
</dbReference>
<evidence type="ECO:0000259" key="1">
    <source>
        <dbReference type="Pfam" id="PF14392"/>
    </source>
</evidence>
<gene>
    <name evidence="2" type="ORF">TRITD_1Av1G220060</name>
</gene>
<dbReference type="PANTHER" id="PTHR31286:SF134">
    <property type="entry name" value="OS01G0559450 PROTEIN"/>
    <property type="match status" value="1"/>
</dbReference>
<dbReference type="PANTHER" id="PTHR31286">
    <property type="entry name" value="GLYCINE-RICH CELL WALL STRUCTURAL PROTEIN 1.8-LIKE"/>
    <property type="match status" value="1"/>
</dbReference>
<dbReference type="Gramene" id="TRITD1Av1G220060.1">
    <property type="protein sequence ID" value="TRITD1Av1G220060.1"/>
    <property type="gene ID" value="TRITD1Av1G220060"/>
</dbReference>
<dbReference type="EMBL" id="LT934111">
    <property type="protein sequence ID" value="VAH11174.1"/>
    <property type="molecule type" value="Genomic_DNA"/>
</dbReference>
<evidence type="ECO:0000313" key="2">
    <source>
        <dbReference type="EMBL" id="VAH11174.1"/>
    </source>
</evidence>
<organism evidence="2 3">
    <name type="scientific">Triticum turgidum subsp. durum</name>
    <name type="common">Durum wheat</name>
    <name type="synonym">Triticum durum</name>
    <dbReference type="NCBI Taxonomy" id="4567"/>
    <lineage>
        <taxon>Eukaryota</taxon>
        <taxon>Viridiplantae</taxon>
        <taxon>Streptophyta</taxon>
        <taxon>Embryophyta</taxon>
        <taxon>Tracheophyta</taxon>
        <taxon>Spermatophyta</taxon>
        <taxon>Magnoliopsida</taxon>
        <taxon>Liliopsida</taxon>
        <taxon>Poales</taxon>
        <taxon>Poaceae</taxon>
        <taxon>BOP clade</taxon>
        <taxon>Pooideae</taxon>
        <taxon>Triticodae</taxon>
        <taxon>Triticeae</taxon>
        <taxon>Triticinae</taxon>
        <taxon>Triticum</taxon>
    </lineage>
</organism>
<accession>A0A9R0QGR6</accession>